<protein>
    <submittedName>
        <fullName evidence="1">Uncharacterized protein</fullName>
    </submittedName>
</protein>
<name>A0A976ASZ9_9BURK</name>
<proteinExistence type="predicted"/>
<organism evidence="1 2">
    <name type="scientific">Cupriavidus taiwanensis</name>
    <dbReference type="NCBI Taxonomy" id="164546"/>
    <lineage>
        <taxon>Bacteria</taxon>
        <taxon>Pseudomonadati</taxon>
        <taxon>Pseudomonadota</taxon>
        <taxon>Betaproteobacteria</taxon>
        <taxon>Burkholderiales</taxon>
        <taxon>Burkholderiaceae</taxon>
        <taxon>Cupriavidus</taxon>
    </lineage>
</organism>
<dbReference type="Proteomes" id="UP000256952">
    <property type="component" value="Chromosome CBM2613_a"/>
</dbReference>
<dbReference type="AlphaFoldDB" id="A0A976ASZ9"/>
<gene>
    <name evidence="1" type="ORF">CBM2613_A110128</name>
</gene>
<evidence type="ECO:0000313" key="2">
    <source>
        <dbReference type="Proteomes" id="UP000256952"/>
    </source>
</evidence>
<comment type="caution">
    <text evidence="1">The sequence shown here is derived from an EMBL/GenBank/DDBJ whole genome shotgun (WGS) entry which is preliminary data.</text>
</comment>
<dbReference type="EMBL" id="OFTH01000003">
    <property type="protein sequence ID" value="SOZ51938.1"/>
    <property type="molecule type" value="Genomic_DNA"/>
</dbReference>
<reference evidence="1 2" key="1">
    <citation type="submission" date="2018-01" db="EMBL/GenBank/DDBJ databases">
        <authorList>
            <person name="Clerissi C."/>
        </authorList>
    </citation>
    <scope>NUCLEOTIDE SEQUENCE [LARGE SCALE GENOMIC DNA]</scope>
    <source>
        <strain evidence="1">Cupriavidus taiwanensis STM 8556</strain>
    </source>
</reference>
<accession>A0A976ASZ9</accession>
<evidence type="ECO:0000313" key="1">
    <source>
        <dbReference type="EMBL" id="SOZ51938.1"/>
    </source>
</evidence>
<sequence>MIDAGQADHRFVRLAEFLRHLADAPVELEQHRALAVVAHHALDPEERRHPRPARDWCHMVDAGGRVQHHVPGRQFHALLPVGVLDHQFAAVVVFRLGQEQRRRQVAADAEAGAAQVADRVVDMVGKGMPALIAVEQRRINLQRQCRREEQCMVAQRVLDQVADLPRRRRALGQLQVALGQCRLVARGFVAVGPGYRVDDLAHLRDLGLGQYVGDLQHHDGFYVGINRQAPIVWEARTGHEQESLLFDPGQAAPSLQWFGYAVIDKEQTCPNRYTTKRWSISTWNASRPFRSAPSTAPTSAANSMR</sequence>